<feature type="compositionally biased region" description="Low complexity" evidence="1">
    <location>
        <begin position="161"/>
        <end position="188"/>
    </location>
</feature>
<feature type="transmembrane region" description="Helical" evidence="2">
    <location>
        <begin position="334"/>
        <end position="360"/>
    </location>
</feature>
<dbReference type="PANTHER" id="PTHR36435">
    <property type="entry name" value="SLR1288 PROTEIN"/>
    <property type="match status" value="1"/>
</dbReference>
<keyword evidence="4" id="KW-0482">Metalloprotease</keyword>
<dbReference type="EMBL" id="RZUG01000007">
    <property type="protein sequence ID" value="KAA8825548.1"/>
    <property type="molecule type" value="Genomic_DNA"/>
</dbReference>
<feature type="compositionally biased region" description="Polar residues" evidence="1">
    <location>
        <begin position="8"/>
        <end position="24"/>
    </location>
</feature>
<dbReference type="Pfam" id="PF02517">
    <property type="entry name" value="Rce1-like"/>
    <property type="match status" value="1"/>
</dbReference>
<evidence type="ECO:0000256" key="2">
    <source>
        <dbReference type="SAM" id="Phobius"/>
    </source>
</evidence>
<dbReference type="GO" id="GO:0008237">
    <property type="term" value="F:metallopeptidase activity"/>
    <property type="evidence" value="ECO:0007669"/>
    <property type="project" value="UniProtKB-KW"/>
</dbReference>
<keyword evidence="2" id="KW-1133">Transmembrane helix</keyword>
<evidence type="ECO:0000256" key="1">
    <source>
        <dbReference type="SAM" id="MobiDB-lite"/>
    </source>
</evidence>
<keyword evidence="4" id="KW-0645">Protease</keyword>
<feature type="transmembrane region" description="Helical" evidence="2">
    <location>
        <begin position="380"/>
        <end position="400"/>
    </location>
</feature>
<feature type="domain" description="CAAX prenyl protease 2/Lysostaphin resistance protein A-like" evidence="3">
    <location>
        <begin position="376"/>
        <end position="462"/>
    </location>
</feature>
<gene>
    <name evidence="4" type="ORF">EMO92_05615</name>
</gene>
<feature type="transmembrane region" description="Helical" evidence="2">
    <location>
        <begin position="237"/>
        <end position="264"/>
    </location>
</feature>
<reference evidence="4 5" key="1">
    <citation type="journal article" date="2019" name="Syst. Appl. Microbiol.">
        <title>Characterization of Bifidobacterium species in feaces of the Egyptian fruit bat: Description of B. vespertilionis sp. nov. and B. rousetti sp. nov.</title>
        <authorList>
            <person name="Modesto M."/>
            <person name="Satti M."/>
            <person name="Watanabe K."/>
            <person name="Puglisi E."/>
            <person name="Morelli L."/>
            <person name="Huang C.-H."/>
            <person name="Liou J.-S."/>
            <person name="Miyashita M."/>
            <person name="Tamura T."/>
            <person name="Saito S."/>
            <person name="Mori K."/>
            <person name="Huang L."/>
            <person name="Sciavilla P."/>
            <person name="Sandri C."/>
            <person name="Spiezio C."/>
            <person name="Vitali F."/>
            <person name="Cavalieri D."/>
            <person name="Perpetuini G."/>
            <person name="Tofalo R."/>
            <person name="Bonetti A."/>
            <person name="Arita M."/>
            <person name="Mattarelli P."/>
        </authorList>
    </citation>
    <scope>NUCLEOTIDE SEQUENCE [LARGE SCALE GENOMIC DNA]</scope>
    <source>
        <strain evidence="4 5">RST19</strain>
    </source>
</reference>
<feature type="compositionally biased region" description="Polar residues" evidence="1">
    <location>
        <begin position="38"/>
        <end position="49"/>
    </location>
</feature>
<feature type="transmembrane region" description="Helical" evidence="2">
    <location>
        <begin position="480"/>
        <end position="503"/>
    </location>
</feature>
<feature type="compositionally biased region" description="Low complexity" evidence="1">
    <location>
        <begin position="132"/>
        <end position="153"/>
    </location>
</feature>
<feature type="transmembrane region" description="Helical" evidence="2">
    <location>
        <begin position="449"/>
        <end position="473"/>
    </location>
</feature>
<sequence>MNEPNPLQEPSPSTQPVQPRQNEAPQQDTQTQHTQPQISAVQPQVQTPTPAYRPVSQPVTPQPYPAYPAQPQLQSQQPMPHSSQSYPVQPQPQQYGQPAQQMPQQYPLQYPPQPQPYAVPQPQLSPQPQPAPQSQSYDSAQYQTQQPAYVAQPQPQPYPVQPQQYPAQPQRHMPQTAQYQPYSAAQPQPAYPVQPQPQLQPPYRTQYQPPQPQQPPVIAIDPRQAWRTWRRRVVNRAMGLTFIYEAMMYVGSIIAMIALGVIAPSLVEGDSTKGDGIISLASLVFAMGFLLIMRHRDIVTREFWLGGSHRDTYGEPNQIGRVSQYGGGRMRPQWFLIFVLLGMGTQSAVSLVQLVLSSFGAAISSPTSESLDQSANTVTMWLYIGLFGPICEEVMFRGVLMKELKPLGRNFAIVTSALAFGLFHGDFVQGAFAFLFGLILGFVAMEYSLVWSIALHIFNNAVLSGLIDTWFAGQLNDSQYGVYVIVLTAVGAIGAVVALVAYGRGLKQYRLQNRSIPDTYAGWTSPVFIVFIVANVAQAALSLAGVM</sequence>
<feature type="compositionally biased region" description="Low complexity" evidence="1">
    <location>
        <begin position="69"/>
        <end position="108"/>
    </location>
</feature>
<dbReference type="AlphaFoldDB" id="A0A5J5E8Q8"/>
<feature type="region of interest" description="Disordered" evidence="1">
    <location>
        <begin position="1"/>
        <end position="217"/>
    </location>
</feature>
<protein>
    <submittedName>
        <fullName evidence="4">CPBP family intramembrane metalloprotease</fullName>
    </submittedName>
</protein>
<dbReference type="Proteomes" id="UP000326251">
    <property type="component" value="Unassembled WGS sequence"/>
</dbReference>
<feature type="compositionally biased region" description="Low complexity" evidence="1">
    <location>
        <begin position="25"/>
        <end position="37"/>
    </location>
</feature>
<dbReference type="PANTHER" id="PTHR36435:SF1">
    <property type="entry name" value="CAAX AMINO TERMINAL PROTEASE FAMILY PROTEIN"/>
    <property type="match status" value="1"/>
</dbReference>
<dbReference type="InterPro" id="IPR003675">
    <property type="entry name" value="Rce1/LyrA-like_dom"/>
</dbReference>
<feature type="compositionally biased region" description="Pro residues" evidence="1">
    <location>
        <begin position="189"/>
        <end position="200"/>
    </location>
</feature>
<keyword evidence="4" id="KW-0378">Hydrolase</keyword>
<dbReference type="GO" id="GO:0004175">
    <property type="term" value="F:endopeptidase activity"/>
    <property type="evidence" value="ECO:0007669"/>
    <property type="project" value="UniProtKB-ARBA"/>
</dbReference>
<dbReference type="InterPro" id="IPR052710">
    <property type="entry name" value="CAAX_protease"/>
</dbReference>
<evidence type="ECO:0000313" key="4">
    <source>
        <dbReference type="EMBL" id="KAA8825548.1"/>
    </source>
</evidence>
<keyword evidence="2" id="KW-0812">Transmembrane</keyword>
<dbReference type="GO" id="GO:0006508">
    <property type="term" value="P:proteolysis"/>
    <property type="evidence" value="ECO:0007669"/>
    <property type="project" value="UniProtKB-KW"/>
</dbReference>
<comment type="caution">
    <text evidence="4">The sequence shown here is derived from an EMBL/GenBank/DDBJ whole genome shotgun (WGS) entry which is preliminary data.</text>
</comment>
<keyword evidence="2" id="KW-0472">Membrane</keyword>
<accession>A0A5J5E8Q8</accession>
<organism evidence="4 5">
    <name type="scientific">Bifidobacterium reuteri</name>
    <dbReference type="NCBI Taxonomy" id="983706"/>
    <lineage>
        <taxon>Bacteria</taxon>
        <taxon>Bacillati</taxon>
        <taxon>Actinomycetota</taxon>
        <taxon>Actinomycetes</taxon>
        <taxon>Bifidobacteriales</taxon>
        <taxon>Bifidobacteriaceae</taxon>
        <taxon>Bifidobacterium</taxon>
    </lineage>
</organism>
<proteinExistence type="predicted"/>
<evidence type="ECO:0000259" key="3">
    <source>
        <dbReference type="Pfam" id="PF02517"/>
    </source>
</evidence>
<feature type="compositionally biased region" description="Pro residues" evidence="1">
    <location>
        <begin position="109"/>
        <end position="131"/>
    </location>
</feature>
<feature type="transmembrane region" description="Helical" evidence="2">
    <location>
        <begin position="276"/>
        <end position="293"/>
    </location>
</feature>
<dbReference type="GO" id="GO:0080120">
    <property type="term" value="P:CAAX-box protein maturation"/>
    <property type="evidence" value="ECO:0007669"/>
    <property type="project" value="UniProtKB-ARBA"/>
</dbReference>
<evidence type="ECO:0000313" key="5">
    <source>
        <dbReference type="Proteomes" id="UP000326251"/>
    </source>
</evidence>
<feature type="transmembrane region" description="Helical" evidence="2">
    <location>
        <begin position="412"/>
        <end position="443"/>
    </location>
</feature>
<name>A0A5J5E8Q8_9BIFI</name>
<feature type="transmembrane region" description="Helical" evidence="2">
    <location>
        <begin position="523"/>
        <end position="546"/>
    </location>
</feature>